<feature type="domain" description="Ribbon-helix-helix protein CopG" evidence="1">
    <location>
        <begin position="7"/>
        <end position="42"/>
    </location>
</feature>
<accession>B0T6T9</accession>
<dbReference type="GO" id="GO:0006355">
    <property type="term" value="P:regulation of DNA-templated transcription"/>
    <property type="evidence" value="ECO:0007669"/>
    <property type="project" value="InterPro"/>
</dbReference>
<gene>
    <name evidence="2" type="ordered locus">Caul_2026</name>
</gene>
<dbReference type="STRING" id="366602.Caul_2026"/>
<dbReference type="InterPro" id="IPR002145">
    <property type="entry name" value="CopG"/>
</dbReference>
<dbReference type="EMBL" id="CP000927">
    <property type="protein sequence ID" value="ABZ71154.1"/>
    <property type="molecule type" value="Genomic_DNA"/>
</dbReference>
<dbReference type="eggNOG" id="COG4962">
    <property type="taxonomic scope" value="Bacteria"/>
</dbReference>
<name>B0T6T9_CAUSK</name>
<sequence>MKPRHHLYLDDALTEQLDRLGGKPGTSKSAIVADALRAYLDRRAASELDALFKVRLDRMSRQLGRVERDQKILLESLALFVRYQLTVTAPLPEADKAAQAIGRERFQRFVDQVGRQLASGRQSLGAEDLEGGEGAR</sequence>
<dbReference type="CDD" id="cd21631">
    <property type="entry name" value="RHH_CopG_NikR-like"/>
    <property type="match status" value="1"/>
</dbReference>
<protein>
    <submittedName>
        <fullName evidence="2">CopG domain protein DNA-binding domain protein</fullName>
    </submittedName>
</protein>
<organism evidence="2">
    <name type="scientific">Caulobacter sp. (strain K31)</name>
    <dbReference type="NCBI Taxonomy" id="366602"/>
    <lineage>
        <taxon>Bacteria</taxon>
        <taxon>Pseudomonadati</taxon>
        <taxon>Pseudomonadota</taxon>
        <taxon>Alphaproteobacteria</taxon>
        <taxon>Caulobacterales</taxon>
        <taxon>Caulobacteraceae</taxon>
        <taxon>Caulobacter</taxon>
    </lineage>
</organism>
<evidence type="ECO:0000259" key="1">
    <source>
        <dbReference type="Pfam" id="PF01402"/>
    </source>
</evidence>
<dbReference type="GO" id="GO:0003677">
    <property type="term" value="F:DNA binding"/>
    <property type="evidence" value="ECO:0007669"/>
    <property type="project" value="UniProtKB-KW"/>
</dbReference>
<reference evidence="2" key="1">
    <citation type="submission" date="2008-01" db="EMBL/GenBank/DDBJ databases">
        <title>Complete sequence of chromosome of Caulobacter sp. K31.</title>
        <authorList>
            <consortium name="US DOE Joint Genome Institute"/>
            <person name="Copeland A."/>
            <person name="Lucas S."/>
            <person name="Lapidus A."/>
            <person name="Barry K."/>
            <person name="Glavina del Rio T."/>
            <person name="Dalin E."/>
            <person name="Tice H."/>
            <person name="Pitluck S."/>
            <person name="Bruce D."/>
            <person name="Goodwin L."/>
            <person name="Thompson L.S."/>
            <person name="Brettin T."/>
            <person name="Detter J.C."/>
            <person name="Han C."/>
            <person name="Schmutz J."/>
            <person name="Larimer F."/>
            <person name="Land M."/>
            <person name="Hauser L."/>
            <person name="Kyrpides N."/>
            <person name="Kim E."/>
            <person name="Stephens C."/>
            <person name="Richardson P."/>
        </authorList>
    </citation>
    <scope>NUCLEOTIDE SEQUENCE [LARGE SCALE GENOMIC DNA]</scope>
    <source>
        <strain evidence="2">K31</strain>
    </source>
</reference>
<proteinExistence type="predicted"/>
<keyword evidence="2" id="KW-0238">DNA-binding</keyword>
<dbReference type="Pfam" id="PF01402">
    <property type="entry name" value="RHH_1"/>
    <property type="match status" value="1"/>
</dbReference>
<dbReference type="OrthoDB" id="9803941at2"/>
<dbReference type="AlphaFoldDB" id="B0T6T9"/>
<evidence type="ECO:0000313" key="2">
    <source>
        <dbReference type="EMBL" id="ABZ71154.1"/>
    </source>
</evidence>
<dbReference type="HOGENOM" id="CLU_117977_1_0_5"/>
<dbReference type="KEGG" id="cak:Caul_2026"/>